<dbReference type="OrthoDB" id="128618at2"/>
<reference evidence="3 4" key="1">
    <citation type="submission" date="2018-11" db="EMBL/GenBank/DDBJ databases">
        <authorList>
            <person name="Mardanov A.V."/>
            <person name="Ravin N.V."/>
            <person name="Dedysh S.N."/>
        </authorList>
    </citation>
    <scope>NUCLEOTIDE SEQUENCE [LARGE SCALE GENOMIC DNA]</scope>
    <source>
        <strain evidence="3 4">AF10</strain>
    </source>
</reference>
<accession>A0A4Q0T1H8</accession>
<name>A0A4Q0T1H8_9BACT</name>
<dbReference type="Gene3D" id="1.20.5.170">
    <property type="match status" value="1"/>
</dbReference>
<protein>
    <submittedName>
        <fullName evidence="3">Uncharacterized protein</fullName>
    </submittedName>
</protein>
<dbReference type="EMBL" id="RDSM01000001">
    <property type="protein sequence ID" value="RXH57433.1"/>
    <property type="molecule type" value="Genomic_DNA"/>
</dbReference>
<feature type="coiled-coil region" evidence="1">
    <location>
        <begin position="40"/>
        <end position="67"/>
    </location>
</feature>
<keyword evidence="2" id="KW-1133">Transmembrane helix</keyword>
<dbReference type="RefSeq" id="WP_128911603.1">
    <property type="nucleotide sequence ID" value="NZ_RDSM01000001.1"/>
</dbReference>
<keyword evidence="2" id="KW-0472">Membrane</keyword>
<keyword evidence="1" id="KW-0175">Coiled coil</keyword>
<organism evidence="3 4">
    <name type="scientific">Granulicella sibirica</name>
    <dbReference type="NCBI Taxonomy" id="2479048"/>
    <lineage>
        <taxon>Bacteria</taxon>
        <taxon>Pseudomonadati</taxon>
        <taxon>Acidobacteriota</taxon>
        <taxon>Terriglobia</taxon>
        <taxon>Terriglobales</taxon>
        <taxon>Acidobacteriaceae</taxon>
        <taxon>Granulicella</taxon>
    </lineage>
</organism>
<proteinExistence type="predicted"/>
<sequence>MSENVVVEERTVQGGLIAGLVAVLLGLGALVWCYGLQNHLSAAETRLAAADARNADLVQKLETTNAQLKATSETLGQSVGMTQKQIETRAAAIMAVQRASAAKIEKEQESTEKQLGAVASDVSNVKTDVGGVKNDVGGVKTDVASTKQDLEDTKTQLSRVVGDAGVMSGLIAHNASELETLKHKGDRNYYEFTLHKGQQPTLLSSIKLQLKKADEKHSKFTLNVSADDKNIEKKDKSLDEPVQFYTGKSPVLYEVVVNSIAKNQVSGYLSTPKGSPQGIAVP</sequence>
<keyword evidence="4" id="KW-1185">Reference proteome</keyword>
<evidence type="ECO:0000313" key="4">
    <source>
        <dbReference type="Proteomes" id="UP000289437"/>
    </source>
</evidence>
<evidence type="ECO:0000256" key="2">
    <source>
        <dbReference type="SAM" id="Phobius"/>
    </source>
</evidence>
<feature type="transmembrane region" description="Helical" evidence="2">
    <location>
        <begin position="12"/>
        <end position="36"/>
    </location>
</feature>
<keyword evidence="2" id="KW-0812">Transmembrane</keyword>
<dbReference type="Proteomes" id="UP000289437">
    <property type="component" value="Unassembled WGS sequence"/>
</dbReference>
<dbReference type="AlphaFoldDB" id="A0A4Q0T1H8"/>
<evidence type="ECO:0000256" key="1">
    <source>
        <dbReference type="SAM" id="Coils"/>
    </source>
</evidence>
<evidence type="ECO:0000313" key="3">
    <source>
        <dbReference type="EMBL" id="RXH57433.1"/>
    </source>
</evidence>
<reference evidence="4" key="2">
    <citation type="submission" date="2019-02" db="EMBL/GenBank/DDBJ databases">
        <title>Granulicella sibirica sp. nov., a psychrotolerant acidobacterium isolated from an organic soil layer in forested tundra, West Siberia.</title>
        <authorList>
            <person name="Oshkin I.Y."/>
            <person name="Kulichevskaya I.S."/>
            <person name="Rijpstra W.I.C."/>
            <person name="Sinninghe Damste J.S."/>
            <person name="Rakitin A.L."/>
            <person name="Ravin N.V."/>
            <person name="Dedysh S.N."/>
        </authorList>
    </citation>
    <scope>NUCLEOTIDE SEQUENCE [LARGE SCALE GENOMIC DNA]</scope>
    <source>
        <strain evidence="4">AF10</strain>
    </source>
</reference>
<gene>
    <name evidence="3" type="ORF">GRAN_0743</name>
</gene>
<comment type="caution">
    <text evidence="3">The sequence shown here is derived from an EMBL/GenBank/DDBJ whole genome shotgun (WGS) entry which is preliminary data.</text>
</comment>